<evidence type="ECO:0000313" key="3">
    <source>
        <dbReference type="Proteomes" id="UP000199584"/>
    </source>
</evidence>
<dbReference type="AlphaFoldDB" id="A0A1I6DNG7"/>
<keyword evidence="1" id="KW-0472">Membrane</keyword>
<name>A0A1I6DNG7_9FIRM</name>
<dbReference type="EMBL" id="FOYM01000014">
    <property type="protein sequence ID" value="SFR06974.1"/>
    <property type="molecule type" value="Genomic_DNA"/>
</dbReference>
<evidence type="ECO:0000256" key="1">
    <source>
        <dbReference type="SAM" id="Phobius"/>
    </source>
</evidence>
<feature type="transmembrane region" description="Helical" evidence="1">
    <location>
        <begin position="161"/>
        <end position="179"/>
    </location>
</feature>
<sequence length="198" mass="23551">MLKNFYIYQNKETNTCDIYVPNMAICRKLAAKYNLEYEYYSKWAPCPINEKYLAPTLKLCQVSQSVKDSLVQQLKTKGFRLVDYDDFKYTDKYNGTYKEHLEHCYLVKLKLWFDNSEYLELYKNRNAEVNVLSSSLSTIRLPNRHDLKEMILLDSLFQNQFVLVAAVLAISLIIFPILIHVTADYYRESIIHIYDYFQ</sequence>
<evidence type="ECO:0000313" key="2">
    <source>
        <dbReference type="EMBL" id="SFR06974.1"/>
    </source>
</evidence>
<proteinExistence type="predicted"/>
<keyword evidence="3" id="KW-1185">Reference proteome</keyword>
<protein>
    <submittedName>
        <fullName evidence="2">Uncharacterized protein</fullName>
    </submittedName>
</protein>
<gene>
    <name evidence="2" type="ORF">SAMN05660706_11417</name>
</gene>
<dbReference type="STRING" id="39060.SAMN05660706_11417"/>
<accession>A0A1I6DNG7</accession>
<dbReference type="Proteomes" id="UP000199584">
    <property type="component" value="Unassembled WGS sequence"/>
</dbReference>
<organism evidence="2 3">
    <name type="scientific">Desulfoscipio geothermicus DSM 3669</name>
    <dbReference type="NCBI Taxonomy" id="1121426"/>
    <lineage>
        <taxon>Bacteria</taxon>
        <taxon>Bacillati</taxon>
        <taxon>Bacillota</taxon>
        <taxon>Clostridia</taxon>
        <taxon>Eubacteriales</taxon>
        <taxon>Desulfallaceae</taxon>
        <taxon>Desulfoscipio</taxon>
    </lineage>
</organism>
<keyword evidence="1" id="KW-1133">Transmembrane helix</keyword>
<reference evidence="3" key="1">
    <citation type="submission" date="2016-10" db="EMBL/GenBank/DDBJ databases">
        <authorList>
            <person name="Varghese N."/>
            <person name="Submissions S."/>
        </authorList>
    </citation>
    <scope>NUCLEOTIDE SEQUENCE [LARGE SCALE GENOMIC DNA]</scope>
    <source>
        <strain evidence="3">DSM 3669</strain>
    </source>
</reference>
<keyword evidence="1" id="KW-0812">Transmembrane</keyword>